<evidence type="ECO:0000256" key="1">
    <source>
        <dbReference type="SAM" id="Coils"/>
    </source>
</evidence>
<proteinExistence type="predicted"/>
<keyword evidence="4" id="KW-1185">Reference proteome</keyword>
<dbReference type="PANTHER" id="PTHR21974">
    <property type="entry name" value="RE15880P"/>
    <property type="match status" value="1"/>
</dbReference>
<protein>
    <submittedName>
        <fullName evidence="3">Uncharacterized protein</fullName>
    </submittedName>
</protein>
<evidence type="ECO:0000313" key="4">
    <source>
        <dbReference type="Proteomes" id="UP001140513"/>
    </source>
</evidence>
<dbReference type="RefSeq" id="XP_056070265.1">
    <property type="nucleotide sequence ID" value="XM_056216018.1"/>
</dbReference>
<sequence>MTSTHDKIRQAASRNTELLAGLHETDSAPSQLYQQIQYINDLTSQLKTTEKQVTRLKDKTALELKDHKKYNESTFRRFAHRASGRTDRFNEKAAKEEKEYFEAIQAQKTAEDELSYVRQLISEAESKKAQYERDAARHDDLQRELDALYNSIFAGYTPEFPEEDEKERACDEANTRLQNLSQTLEKERHVLELIKKACGRLLDAKRLLMSAHDMSTMDLWGGSGFASMAKRNALEQADSCMQQVRMLSQQIQQIEPGREVRALGAVDVHIGNIWSDVVFDNIFTDMEMHQRIQQAEAQLDRALGKGAQLMKEQQAREKALLADVNYASGELRERRVELQWSREEAFRRVTGGEEVGERVMPSLNVGGEDEAPPAYSREA</sequence>
<dbReference type="Proteomes" id="UP001140513">
    <property type="component" value="Unassembled WGS sequence"/>
</dbReference>
<dbReference type="GeneID" id="80910783"/>
<dbReference type="OrthoDB" id="2562743at2759"/>
<dbReference type="EMBL" id="JAPEUX010000005">
    <property type="protein sequence ID" value="KAJ4351909.1"/>
    <property type="molecule type" value="Genomic_DNA"/>
</dbReference>
<name>A0A9W9C9B2_9PLEO</name>
<feature type="coiled-coil region" evidence="1">
    <location>
        <begin position="121"/>
        <end position="197"/>
    </location>
</feature>
<evidence type="ECO:0000256" key="2">
    <source>
        <dbReference type="SAM" id="MobiDB-lite"/>
    </source>
</evidence>
<dbReference type="AlphaFoldDB" id="A0A9W9C9B2"/>
<comment type="caution">
    <text evidence="3">The sequence shown here is derived from an EMBL/GenBank/DDBJ whole genome shotgun (WGS) entry which is preliminary data.</text>
</comment>
<evidence type="ECO:0000313" key="3">
    <source>
        <dbReference type="EMBL" id="KAJ4351909.1"/>
    </source>
</evidence>
<reference evidence="3" key="1">
    <citation type="submission" date="2022-10" db="EMBL/GenBank/DDBJ databases">
        <title>Tapping the CABI collections for fungal endophytes: first genome assemblies for Collariella, Neodidymelliopsis, Ascochyta clinopodiicola, Didymella pomorum, Didymosphaeria variabile, Neocosmospora piperis and Neocucurbitaria cava.</title>
        <authorList>
            <person name="Hill R."/>
        </authorList>
    </citation>
    <scope>NUCLEOTIDE SEQUENCE</scope>
    <source>
        <strain evidence="3">IMI 356815</strain>
    </source>
</reference>
<feature type="region of interest" description="Disordered" evidence="2">
    <location>
        <begin position="351"/>
        <end position="379"/>
    </location>
</feature>
<organism evidence="3 4">
    <name type="scientific">Didymosphaeria variabile</name>
    <dbReference type="NCBI Taxonomy" id="1932322"/>
    <lineage>
        <taxon>Eukaryota</taxon>
        <taxon>Fungi</taxon>
        <taxon>Dikarya</taxon>
        <taxon>Ascomycota</taxon>
        <taxon>Pezizomycotina</taxon>
        <taxon>Dothideomycetes</taxon>
        <taxon>Pleosporomycetidae</taxon>
        <taxon>Pleosporales</taxon>
        <taxon>Massarineae</taxon>
        <taxon>Didymosphaeriaceae</taxon>
        <taxon>Didymosphaeria</taxon>
    </lineage>
</organism>
<accession>A0A9W9C9B2</accession>
<gene>
    <name evidence="3" type="ORF">N0V89_007253</name>
</gene>
<keyword evidence="1" id="KW-0175">Coiled coil</keyword>
<dbReference type="PANTHER" id="PTHR21974:SF2">
    <property type="entry name" value="RE15880P"/>
    <property type="match status" value="1"/>
</dbReference>